<protein>
    <submittedName>
        <fullName evidence="1">Uncharacterized protein</fullName>
    </submittedName>
</protein>
<evidence type="ECO:0000313" key="4">
    <source>
        <dbReference type="Proteomes" id="UP000233551"/>
    </source>
</evidence>
<dbReference type="EMBL" id="PGOL01000414">
    <property type="protein sequence ID" value="PKI70926.1"/>
    <property type="molecule type" value="Genomic_DNA"/>
</dbReference>
<comment type="caution">
    <text evidence="1">The sequence shown here is derived from an EMBL/GenBank/DDBJ whole genome shotgun (WGS) entry which is preliminary data.</text>
</comment>
<keyword evidence="4" id="KW-1185">Reference proteome</keyword>
<name>A0A218W3T7_PUNGR</name>
<accession>A0A218W3T7</accession>
<organism evidence="1 3">
    <name type="scientific">Punica granatum</name>
    <name type="common">Pomegranate</name>
    <dbReference type="NCBI Taxonomy" id="22663"/>
    <lineage>
        <taxon>Eukaryota</taxon>
        <taxon>Viridiplantae</taxon>
        <taxon>Streptophyta</taxon>
        <taxon>Embryophyta</taxon>
        <taxon>Tracheophyta</taxon>
        <taxon>Spermatophyta</taxon>
        <taxon>Magnoliopsida</taxon>
        <taxon>eudicotyledons</taxon>
        <taxon>Gunneridae</taxon>
        <taxon>Pentapetalae</taxon>
        <taxon>rosids</taxon>
        <taxon>malvids</taxon>
        <taxon>Myrtales</taxon>
        <taxon>Lythraceae</taxon>
        <taxon>Punica</taxon>
    </lineage>
</organism>
<reference evidence="3" key="1">
    <citation type="journal article" date="2017" name="Plant J.">
        <title>The pomegranate (Punica granatum L.) genome and the genomics of punicalagin biosynthesis.</title>
        <authorList>
            <person name="Qin G."/>
            <person name="Xu C."/>
            <person name="Ming R."/>
            <person name="Tang H."/>
            <person name="Guyot R."/>
            <person name="Kramer E.M."/>
            <person name="Hu Y."/>
            <person name="Yi X."/>
            <person name="Qi Y."/>
            <person name="Xu X."/>
            <person name="Gao Z."/>
            <person name="Pan H."/>
            <person name="Jian J."/>
            <person name="Tian Y."/>
            <person name="Yue Z."/>
            <person name="Xu Y."/>
        </authorList>
    </citation>
    <scope>NUCLEOTIDE SEQUENCE [LARGE SCALE GENOMIC DNA]</scope>
    <source>
        <strain evidence="3">cv. Dabenzi</strain>
    </source>
</reference>
<gene>
    <name evidence="1" type="ORF">CDL15_Pgr018400</name>
    <name evidence="2" type="ORF">CRG98_008659</name>
</gene>
<evidence type="ECO:0000313" key="2">
    <source>
        <dbReference type="EMBL" id="PKI70926.1"/>
    </source>
</evidence>
<proteinExistence type="predicted"/>
<evidence type="ECO:0000313" key="1">
    <source>
        <dbReference type="EMBL" id="OWM66911.1"/>
    </source>
</evidence>
<dbReference type="Proteomes" id="UP000233551">
    <property type="component" value="Unassembled WGS sequence"/>
</dbReference>
<dbReference type="EMBL" id="MTKT01005483">
    <property type="protein sequence ID" value="OWM66911.1"/>
    <property type="molecule type" value="Genomic_DNA"/>
</dbReference>
<dbReference type="Proteomes" id="UP000197138">
    <property type="component" value="Unassembled WGS sequence"/>
</dbReference>
<reference evidence="1" key="2">
    <citation type="submission" date="2017-06" db="EMBL/GenBank/DDBJ databases">
        <title>The pomegranate genome and the genomics of punicalagin biosynthesis.</title>
        <authorList>
            <person name="Xu C."/>
        </authorList>
    </citation>
    <scope>NUCLEOTIDE SEQUENCE [LARGE SCALE GENOMIC DNA]</scope>
    <source>
        <tissue evidence="1">Fresh leaf</tissue>
    </source>
</reference>
<evidence type="ECO:0000313" key="3">
    <source>
        <dbReference type="Proteomes" id="UP000197138"/>
    </source>
</evidence>
<reference evidence="2 4" key="3">
    <citation type="submission" date="2017-11" db="EMBL/GenBank/DDBJ databases">
        <title>De-novo sequencing of pomegranate (Punica granatum L.) genome.</title>
        <authorList>
            <person name="Akparov Z."/>
            <person name="Amiraslanov A."/>
            <person name="Hajiyeva S."/>
            <person name="Abbasov M."/>
            <person name="Kaur K."/>
            <person name="Hamwieh A."/>
            <person name="Solovyev V."/>
            <person name="Salamov A."/>
            <person name="Braich B."/>
            <person name="Kosarev P."/>
            <person name="Mahmoud A."/>
            <person name="Hajiyev E."/>
            <person name="Babayeva S."/>
            <person name="Izzatullayeva V."/>
            <person name="Mammadov A."/>
            <person name="Mammadov A."/>
            <person name="Sharifova S."/>
            <person name="Ojaghi J."/>
            <person name="Eynullazada K."/>
            <person name="Bayramov B."/>
            <person name="Abdulazimova A."/>
            <person name="Shahmuradov I."/>
        </authorList>
    </citation>
    <scope>NUCLEOTIDE SEQUENCE [LARGE SCALE GENOMIC DNA]</scope>
    <source>
        <strain evidence="2">AG2017</strain>
        <strain evidence="4">cv. AG2017</strain>
        <tissue evidence="2">Leaf</tissue>
    </source>
</reference>
<sequence length="132" mass="14913">MPVVLCRPTVSIERVRLNNQKQHISAVICKALLVAITSASFDSLIPIGAEMMQRMKPFESRRMPPREDPSTFHLSHPLEGFVHCTCLLRLDFLDHLLTQSAERRRSAAEYGKLEFLPLIQTATLQIINGESS</sequence>
<dbReference type="AlphaFoldDB" id="A0A218W3T7"/>